<name>A0A5B7CPZ4_PORTR</name>
<reference evidence="1 2" key="1">
    <citation type="submission" date="2019-05" db="EMBL/GenBank/DDBJ databases">
        <title>Another draft genome of Portunus trituberculatus and its Hox gene families provides insights of decapod evolution.</title>
        <authorList>
            <person name="Jeong J.-H."/>
            <person name="Song I."/>
            <person name="Kim S."/>
            <person name="Choi T."/>
            <person name="Kim D."/>
            <person name="Ryu S."/>
            <person name="Kim W."/>
        </authorList>
    </citation>
    <scope>NUCLEOTIDE SEQUENCE [LARGE SCALE GENOMIC DNA]</scope>
    <source>
        <tissue evidence="1">Muscle</tissue>
    </source>
</reference>
<dbReference type="Proteomes" id="UP000324222">
    <property type="component" value="Unassembled WGS sequence"/>
</dbReference>
<dbReference type="EMBL" id="VSRR010000116">
    <property type="protein sequence ID" value="MPC10416.1"/>
    <property type="molecule type" value="Genomic_DNA"/>
</dbReference>
<evidence type="ECO:0000313" key="1">
    <source>
        <dbReference type="EMBL" id="MPC10416.1"/>
    </source>
</evidence>
<organism evidence="1 2">
    <name type="scientific">Portunus trituberculatus</name>
    <name type="common">Swimming crab</name>
    <name type="synonym">Neptunus trituberculatus</name>
    <dbReference type="NCBI Taxonomy" id="210409"/>
    <lineage>
        <taxon>Eukaryota</taxon>
        <taxon>Metazoa</taxon>
        <taxon>Ecdysozoa</taxon>
        <taxon>Arthropoda</taxon>
        <taxon>Crustacea</taxon>
        <taxon>Multicrustacea</taxon>
        <taxon>Malacostraca</taxon>
        <taxon>Eumalacostraca</taxon>
        <taxon>Eucarida</taxon>
        <taxon>Decapoda</taxon>
        <taxon>Pleocyemata</taxon>
        <taxon>Brachyura</taxon>
        <taxon>Eubrachyura</taxon>
        <taxon>Portunoidea</taxon>
        <taxon>Portunidae</taxon>
        <taxon>Portuninae</taxon>
        <taxon>Portunus</taxon>
    </lineage>
</organism>
<dbReference type="AlphaFoldDB" id="A0A5B7CPZ4"/>
<sequence>MTRLQYSFCFLFGDFIQLQTLMWEIKIVKTLDINLLTSIVSS</sequence>
<proteinExistence type="predicted"/>
<accession>A0A5B7CPZ4</accession>
<comment type="caution">
    <text evidence="1">The sequence shown here is derived from an EMBL/GenBank/DDBJ whole genome shotgun (WGS) entry which is preliminary data.</text>
</comment>
<protein>
    <submittedName>
        <fullName evidence="1">Uncharacterized protein</fullName>
    </submittedName>
</protein>
<keyword evidence="2" id="KW-1185">Reference proteome</keyword>
<evidence type="ECO:0000313" key="2">
    <source>
        <dbReference type="Proteomes" id="UP000324222"/>
    </source>
</evidence>
<gene>
    <name evidence="1" type="ORF">E2C01_003051</name>
</gene>